<evidence type="ECO:0000313" key="4">
    <source>
        <dbReference type="Proteomes" id="UP001162131"/>
    </source>
</evidence>
<protein>
    <recommendedName>
        <fullName evidence="5">MORN repeat protein</fullName>
    </recommendedName>
</protein>
<dbReference type="SMART" id="SM00698">
    <property type="entry name" value="MORN"/>
    <property type="match status" value="9"/>
</dbReference>
<keyword evidence="1" id="KW-0677">Repeat</keyword>
<feature type="compositionally biased region" description="Polar residues" evidence="2">
    <location>
        <begin position="76"/>
        <end position="88"/>
    </location>
</feature>
<evidence type="ECO:0008006" key="5">
    <source>
        <dbReference type="Google" id="ProtNLM"/>
    </source>
</evidence>
<dbReference type="AlphaFoldDB" id="A0AAU9JZS7"/>
<feature type="region of interest" description="Disordered" evidence="2">
    <location>
        <begin position="76"/>
        <end position="115"/>
    </location>
</feature>
<dbReference type="Pfam" id="PF02493">
    <property type="entry name" value="MORN"/>
    <property type="match status" value="9"/>
</dbReference>
<dbReference type="Gene3D" id="2.20.110.10">
    <property type="entry name" value="Histone H3 K4-specific methyltransferase SET7/9 N-terminal domain"/>
    <property type="match status" value="4"/>
</dbReference>
<sequence length="389" mass="45145">MGAKCSCYKQESFKESQITIEKPIGGVKDTSYDYIHPSTPETKPQSPIKMNLSDLIKLQNIARGYIARRQIKSVKGSQITQVQFPSQSEHSKEPSPDNLSKFQDIPYKPPIRTELKPAPESKTREYYNKFVETAERNLGTYTTGEIFDDPTPRIERGPIEIENKAIYTGEWNDKNQRYGFGMQIWNDGSKYEGLWKNDMANGKGRLIHADGDVYEGEWKNDKAHGFGLYTHTDLTRYAGKWENDKQHGKGVETWPDGAKYEGDYFYGKKQGYGKFRWGDGSIYEGEFYNNNIHGKGAYKWSDDRKYSGEWKDNKMHGRGVFTWPDGRKYDGEYIEDKKQGFGVFNWPDGRKYEGYWFNGKQHGRGKYWTAQGVAREGEWKEGKRVKWDI</sequence>
<proteinExistence type="predicted"/>
<evidence type="ECO:0000313" key="3">
    <source>
        <dbReference type="EMBL" id="CAG9330971.1"/>
    </source>
</evidence>
<dbReference type="PROSITE" id="PS50096">
    <property type="entry name" value="IQ"/>
    <property type="match status" value="1"/>
</dbReference>
<accession>A0AAU9JZS7</accession>
<dbReference type="InterPro" id="IPR003409">
    <property type="entry name" value="MORN"/>
</dbReference>
<dbReference type="PANTHER" id="PTHR23084">
    <property type="entry name" value="PHOSPHATIDYLINOSITOL-4-PHOSPHATE 5-KINASE RELATED"/>
    <property type="match status" value="1"/>
</dbReference>
<dbReference type="Proteomes" id="UP001162131">
    <property type="component" value="Unassembled WGS sequence"/>
</dbReference>
<evidence type="ECO:0000256" key="2">
    <source>
        <dbReference type="SAM" id="MobiDB-lite"/>
    </source>
</evidence>
<dbReference type="PANTHER" id="PTHR23084:SF179">
    <property type="entry name" value="OS10G0565000 PROTEIN"/>
    <property type="match status" value="1"/>
</dbReference>
<comment type="caution">
    <text evidence="3">The sequence shown here is derived from an EMBL/GenBank/DDBJ whole genome shotgun (WGS) entry which is preliminary data.</text>
</comment>
<evidence type="ECO:0000256" key="1">
    <source>
        <dbReference type="ARBA" id="ARBA00022737"/>
    </source>
</evidence>
<name>A0AAU9JZS7_9CILI</name>
<gene>
    <name evidence="3" type="ORF">BSTOLATCC_MIC52380</name>
</gene>
<organism evidence="3 4">
    <name type="scientific">Blepharisma stoltei</name>
    <dbReference type="NCBI Taxonomy" id="1481888"/>
    <lineage>
        <taxon>Eukaryota</taxon>
        <taxon>Sar</taxon>
        <taxon>Alveolata</taxon>
        <taxon>Ciliophora</taxon>
        <taxon>Postciliodesmatophora</taxon>
        <taxon>Heterotrichea</taxon>
        <taxon>Heterotrichida</taxon>
        <taxon>Blepharismidae</taxon>
        <taxon>Blepharisma</taxon>
    </lineage>
</organism>
<keyword evidence="4" id="KW-1185">Reference proteome</keyword>
<dbReference type="EMBL" id="CAJZBQ010000052">
    <property type="protein sequence ID" value="CAG9330971.1"/>
    <property type="molecule type" value="Genomic_DNA"/>
</dbReference>
<dbReference type="SUPFAM" id="SSF82185">
    <property type="entry name" value="Histone H3 K4-specific methyltransferase SET7/9 N-terminal domain"/>
    <property type="match status" value="3"/>
</dbReference>
<reference evidence="3" key="1">
    <citation type="submission" date="2021-09" db="EMBL/GenBank/DDBJ databases">
        <authorList>
            <consortium name="AG Swart"/>
            <person name="Singh M."/>
            <person name="Singh A."/>
            <person name="Seah K."/>
            <person name="Emmerich C."/>
        </authorList>
    </citation>
    <scope>NUCLEOTIDE SEQUENCE</scope>
    <source>
        <strain evidence="3">ATCC30299</strain>
    </source>
</reference>